<evidence type="ECO:0000313" key="2">
    <source>
        <dbReference type="Proteomes" id="UP001165960"/>
    </source>
</evidence>
<organism evidence="1 2">
    <name type="scientific">Entomophthora muscae</name>
    <dbReference type="NCBI Taxonomy" id="34485"/>
    <lineage>
        <taxon>Eukaryota</taxon>
        <taxon>Fungi</taxon>
        <taxon>Fungi incertae sedis</taxon>
        <taxon>Zoopagomycota</taxon>
        <taxon>Entomophthoromycotina</taxon>
        <taxon>Entomophthoromycetes</taxon>
        <taxon>Entomophthorales</taxon>
        <taxon>Entomophthoraceae</taxon>
        <taxon>Entomophthora</taxon>
    </lineage>
</organism>
<name>A0ACC2T845_9FUNG</name>
<protein>
    <submittedName>
        <fullName evidence="1">Uncharacterized protein</fullName>
    </submittedName>
</protein>
<sequence>MHGIVLLATAAVCQYFGPLMKVFDMVPIAPPSADPVKTQMPLPSIPTIHQFMWYASAPGCNDKRLDNWTCIACRLANKNAQHYMTLTNPSFNTRGVIALDHKARNIIVSFRGTRDAINVMSDVNFFPTHFKHAPVSGNLVHSGFLNAMESLSPQYIPALKRLRSSPHYQQYKIVVTGHSLGGAMACLAAVKIKDVFQVPWSQMELLTYGQPRTGNRAFARWLDAQPLSSARVVNYNDIVPHLMGAFVNDFVHQQNEVFIDRVNEKRKLRICNNKIFEDPKCSNKVPPSEYSVIAHVSYMNPGFINSC</sequence>
<dbReference type="Proteomes" id="UP001165960">
    <property type="component" value="Unassembled WGS sequence"/>
</dbReference>
<proteinExistence type="predicted"/>
<keyword evidence="2" id="KW-1185">Reference proteome</keyword>
<comment type="caution">
    <text evidence="1">The sequence shown here is derived from an EMBL/GenBank/DDBJ whole genome shotgun (WGS) entry which is preliminary data.</text>
</comment>
<accession>A0ACC2T845</accession>
<dbReference type="EMBL" id="QTSX02003558">
    <property type="protein sequence ID" value="KAJ9070834.1"/>
    <property type="molecule type" value="Genomic_DNA"/>
</dbReference>
<reference evidence="1" key="1">
    <citation type="submission" date="2022-04" db="EMBL/GenBank/DDBJ databases">
        <title>Genome of the entomopathogenic fungus Entomophthora muscae.</title>
        <authorList>
            <person name="Elya C."/>
            <person name="Lovett B.R."/>
            <person name="Lee E."/>
            <person name="Macias A.M."/>
            <person name="Hajek A.E."/>
            <person name="De Bivort B.L."/>
            <person name="Kasson M.T."/>
            <person name="De Fine Licht H.H."/>
            <person name="Stajich J.E."/>
        </authorList>
    </citation>
    <scope>NUCLEOTIDE SEQUENCE</scope>
    <source>
        <strain evidence="1">Berkeley</strain>
    </source>
</reference>
<gene>
    <name evidence="1" type="ORF">DSO57_1003299</name>
</gene>
<evidence type="ECO:0000313" key="1">
    <source>
        <dbReference type="EMBL" id="KAJ9070834.1"/>
    </source>
</evidence>